<keyword evidence="5" id="KW-0175">Coiled coil</keyword>
<keyword evidence="4 7" id="KW-0732">Signal</keyword>
<evidence type="ECO:0000256" key="7">
    <source>
        <dbReference type="SAM" id="SignalP"/>
    </source>
</evidence>
<evidence type="ECO:0000313" key="9">
    <source>
        <dbReference type="WBParaSite" id="jg4569"/>
    </source>
</evidence>
<keyword evidence="6" id="KW-0446">Lipid-binding</keyword>
<dbReference type="WBParaSite" id="jg4569">
    <property type="protein sequence ID" value="jg4569"/>
    <property type="gene ID" value="jg4569"/>
</dbReference>
<sequence>MSKSSTLAVLLLCGFTFLVFVPDSELPLIDTIDDSTKKLLPGIVKQVLSQVSTDDLEGLKTVAKDLADNKINSLDELKKSLKQNAPGVVAALMNLNWQAKWKVLQIIMQLGPKAKEFLRLVKDVIKEAFIKIADLFKSQTPAVKSDLTSAIEASLPATKSILDNDKVKQILTLS</sequence>
<feature type="signal peptide" evidence="7">
    <location>
        <begin position="1"/>
        <end position="21"/>
    </location>
</feature>
<comment type="subcellular location">
    <subcellularLocation>
        <location evidence="1">Secreted</location>
    </subcellularLocation>
</comment>
<accession>A0A915EC27</accession>
<evidence type="ECO:0000256" key="6">
    <source>
        <dbReference type="ARBA" id="ARBA00023121"/>
    </source>
</evidence>
<name>A0A915EC27_9BILA</name>
<evidence type="ECO:0000256" key="5">
    <source>
        <dbReference type="ARBA" id="ARBA00023054"/>
    </source>
</evidence>
<dbReference type="Proteomes" id="UP000887574">
    <property type="component" value="Unplaced"/>
</dbReference>
<dbReference type="Pfam" id="PF05823">
    <property type="entry name" value="Gp-FAR-1"/>
    <property type="match status" value="1"/>
</dbReference>
<reference evidence="9" key="1">
    <citation type="submission" date="2022-11" db="UniProtKB">
        <authorList>
            <consortium name="WormBaseParasite"/>
        </authorList>
    </citation>
    <scope>IDENTIFICATION</scope>
</reference>
<evidence type="ECO:0000256" key="1">
    <source>
        <dbReference type="ARBA" id="ARBA00004613"/>
    </source>
</evidence>
<dbReference type="GO" id="GO:0005576">
    <property type="term" value="C:extracellular region"/>
    <property type="evidence" value="ECO:0007669"/>
    <property type="project" value="UniProtKB-SubCell"/>
</dbReference>
<evidence type="ECO:0000313" key="8">
    <source>
        <dbReference type="Proteomes" id="UP000887574"/>
    </source>
</evidence>
<dbReference type="AlphaFoldDB" id="A0A915EC27"/>
<dbReference type="GO" id="GO:0008289">
    <property type="term" value="F:lipid binding"/>
    <property type="evidence" value="ECO:0007669"/>
    <property type="project" value="UniProtKB-KW"/>
</dbReference>
<evidence type="ECO:0000256" key="4">
    <source>
        <dbReference type="ARBA" id="ARBA00022729"/>
    </source>
</evidence>
<evidence type="ECO:0000256" key="2">
    <source>
        <dbReference type="ARBA" id="ARBA00006648"/>
    </source>
</evidence>
<keyword evidence="8" id="KW-1185">Reference proteome</keyword>
<organism evidence="8 9">
    <name type="scientific">Ditylenchus dipsaci</name>
    <dbReference type="NCBI Taxonomy" id="166011"/>
    <lineage>
        <taxon>Eukaryota</taxon>
        <taxon>Metazoa</taxon>
        <taxon>Ecdysozoa</taxon>
        <taxon>Nematoda</taxon>
        <taxon>Chromadorea</taxon>
        <taxon>Rhabditida</taxon>
        <taxon>Tylenchina</taxon>
        <taxon>Tylenchomorpha</taxon>
        <taxon>Sphaerularioidea</taxon>
        <taxon>Anguinidae</taxon>
        <taxon>Anguininae</taxon>
        <taxon>Ditylenchus</taxon>
    </lineage>
</organism>
<feature type="chain" id="PRO_5036789169" evidence="7">
    <location>
        <begin position="22"/>
        <end position="174"/>
    </location>
</feature>
<evidence type="ECO:0000256" key="3">
    <source>
        <dbReference type="ARBA" id="ARBA00022525"/>
    </source>
</evidence>
<comment type="similarity">
    <text evidence="2">Belongs to the fatty-acid and retinol-binding protein (FARBP) family.</text>
</comment>
<keyword evidence="3" id="KW-0964">Secreted</keyword>
<dbReference type="InterPro" id="IPR008632">
    <property type="entry name" value="Gp-FAR-1"/>
</dbReference>
<protein>
    <submittedName>
        <fullName evidence="9">Uncharacterized protein</fullName>
    </submittedName>
</protein>
<proteinExistence type="inferred from homology"/>
<dbReference type="Gene3D" id="1.20.120.1100">
    <property type="match status" value="1"/>
</dbReference>